<comment type="caution">
    <text evidence="1">The sequence shown here is derived from an EMBL/GenBank/DDBJ whole genome shotgun (WGS) entry which is preliminary data.</text>
</comment>
<sequence length="425" mass="48607">MGEDFAAMINECYDLGCLTMSQRKGLITLLFKRVDSNNTKNWRPITLLCADYKIASKLLLTFSFQLNSINVTRGVLQDCPLSRLLYVLVIEALAIIIQKYPDIDGYPLPDGTRQKLCQYADDTMALVTSGRSITKPFSTFTRKKREWLARASVTQPIKDAGRLGAVDGDKKIMSLHYLWIKRYLLGPRHGWHSFLEFFVRRAFPKKNSLLEVLLSKTLATRSLKLLPAFYKSVLITWIKLLPTFDRIWQIPTTPDVSRSLLTQLSAHGILPTADLLIRFAQRVDPVCHCGCPESLVHLFTECSLAIDVFDWFHCLLKRFLPQCKYPTDTEFLFGFYPARRIPLVYSALLGILRHHLWLAQNAFRFEGTEPDLDTVIGKIKSTSHFLIMRQHRNCRSGDFQRELLADSVLGCITSGNNLTLDPPWC</sequence>
<evidence type="ECO:0000313" key="1">
    <source>
        <dbReference type="EMBL" id="CAB4007822.1"/>
    </source>
</evidence>
<name>A0A7D9IIR7_PARCT</name>
<keyword evidence="2" id="KW-1185">Reference proteome</keyword>
<evidence type="ECO:0000313" key="2">
    <source>
        <dbReference type="Proteomes" id="UP001152795"/>
    </source>
</evidence>
<reference evidence="1" key="1">
    <citation type="submission" date="2020-04" db="EMBL/GenBank/DDBJ databases">
        <authorList>
            <person name="Alioto T."/>
            <person name="Alioto T."/>
            <person name="Gomez Garrido J."/>
        </authorList>
    </citation>
    <scope>NUCLEOTIDE SEQUENCE</scope>
    <source>
        <strain evidence="1">A484AB</strain>
    </source>
</reference>
<dbReference type="PANTHER" id="PTHR19446">
    <property type="entry name" value="REVERSE TRANSCRIPTASES"/>
    <property type="match status" value="1"/>
</dbReference>
<accession>A0A7D9IIR7</accession>
<gene>
    <name evidence="1" type="ORF">PACLA_8A012055</name>
</gene>
<dbReference type="EMBL" id="CACRXK020005925">
    <property type="protein sequence ID" value="CAB4007822.1"/>
    <property type="molecule type" value="Genomic_DNA"/>
</dbReference>
<dbReference type="OrthoDB" id="1302433at2759"/>
<dbReference type="Proteomes" id="UP001152795">
    <property type="component" value="Unassembled WGS sequence"/>
</dbReference>
<organism evidence="1 2">
    <name type="scientific">Paramuricea clavata</name>
    <name type="common">Red gorgonian</name>
    <name type="synonym">Violescent sea-whip</name>
    <dbReference type="NCBI Taxonomy" id="317549"/>
    <lineage>
        <taxon>Eukaryota</taxon>
        <taxon>Metazoa</taxon>
        <taxon>Cnidaria</taxon>
        <taxon>Anthozoa</taxon>
        <taxon>Octocorallia</taxon>
        <taxon>Malacalcyonacea</taxon>
        <taxon>Plexauridae</taxon>
        <taxon>Paramuricea</taxon>
    </lineage>
</organism>
<dbReference type="AlphaFoldDB" id="A0A7D9IIR7"/>
<proteinExistence type="predicted"/>
<protein>
    <submittedName>
        <fullName evidence="1">Uncharacterized protein</fullName>
    </submittedName>
</protein>